<feature type="domain" description="DUF7730" evidence="1">
    <location>
        <begin position="17"/>
        <end position="217"/>
    </location>
</feature>
<dbReference type="PANTHER" id="PTHR38790">
    <property type="entry name" value="2EXR DOMAIN-CONTAINING PROTEIN-RELATED"/>
    <property type="match status" value="1"/>
</dbReference>
<name>A0AAN6QLM0_9PEZI</name>
<dbReference type="Proteomes" id="UP001302812">
    <property type="component" value="Unassembled WGS sequence"/>
</dbReference>
<dbReference type="RefSeq" id="XP_064666597.1">
    <property type="nucleotide sequence ID" value="XM_064819286.1"/>
</dbReference>
<dbReference type="GeneID" id="89943412"/>
<evidence type="ECO:0000259" key="1">
    <source>
        <dbReference type="Pfam" id="PF24864"/>
    </source>
</evidence>
<reference evidence="2" key="1">
    <citation type="journal article" date="2023" name="Mol. Phylogenet. Evol.">
        <title>Genome-scale phylogeny and comparative genomics of the fungal order Sordariales.</title>
        <authorList>
            <person name="Hensen N."/>
            <person name="Bonometti L."/>
            <person name="Westerberg I."/>
            <person name="Brannstrom I.O."/>
            <person name="Guillou S."/>
            <person name="Cros-Aarteil S."/>
            <person name="Calhoun S."/>
            <person name="Haridas S."/>
            <person name="Kuo A."/>
            <person name="Mondo S."/>
            <person name="Pangilinan J."/>
            <person name="Riley R."/>
            <person name="LaButti K."/>
            <person name="Andreopoulos B."/>
            <person name="Lipzen A."/>
            <person name="Chen C."/>
            <person name="Yan M."/>
            <person name="Daum C."/>
            <person name="Ng V."/>
            <person name="Clum A."/>
            <person name="Steindorff A."/>
            <person name="Ohm R.A."/>
            <person name="Martin F."/>
            <person name="Silar P."/>
            <person name="Natvig D.O."/>
            <person name="Lalanne C."/>
            <person name="Gautier V."/>
            <person name="Ament-Velasquez S.L."/>
            <person name="Kruys A."/>
            <person name="Hutchinson M.I."/>
            <person name="Powell A.J."/>
            <person name="Barry K."/>
            <person name="Miller A.N."/>
            <person name="Grigoriev I.V."/>
            <person name="Debuchy R."/>
            <person name="Gladieux P."/>
            <person name="Hiltunen Thoren M."/>
            <person name="Johannesson H."/>
        </authorList>
    </citation>
    <scope>NUCLEOTIDE SEQUENCE</scope>
    <source>
        <strain evidence="2">CBS 508.74</strain>
    </source>
</reference>
<keyword evidence="3" id="KW-1185">Reference proteome</keyword>
<evidence type="ECO:0000313" key="3">
    <source>
        <dbReference type="Proteomes" id="UP001302812"/>
    </source>
</evidence>
<dbReference type="InterPro" id="IPR056632">
    <property type="entry name" value="DUF7730"/>
</dbReference>
<comment type="caution">
    <text evidence="2">The sequence shown here is derived from an EMBL/GenBank/DDBJ whole genome shotgun (WGS) entry which is preliminary data.</text>
</comment>
<sequence length="283" mass="32418">MAGRGPDIALLSRTSNPQLTSLFFTRLPIEIRNLIYLEFWNLSSSRLHIHAEEVQLPRTVVPSVDPRSRRLRWSHTRCIADPRAPDARIDGCSRARYLECLPSIYSNTTFVFTNEREAVAFLLAYGQDDDRYPLRSLELCVRVSSFVGWIYASEPEDEVQPPPHLCAGPGGPGVSIKSNSWHHVCDLLAKLPILRSLHVWVDADDSRPWHRRTRETRFFKRLFDVRVANGGSLQKIKDAPFVVERGPRPAYWDSLGYSDDEIEDDLDYLPIMVGCTGCYKRFN</sequence>
<evidence type="ECO:0000313" key="2">
    <source>
        <dbReference type="EMBL" id="KAK4109027.1"/>
    </source>
</evidence>
<reference evidence="2" key="2">
    <citation type="submission" date="2023-05" db="EMBL/GenBank/DDBJ databases">
        <authorList>
            <consortium name="Lawrence Berkeley National Laboratory"/>
            <person name="Steindorff A."/>
            <person name="Hensen N."/>
            <person name="Bonometti L."/>
            <person name="Westerberg I."/>
            <person name="Brannstrom I.O."/>
            <person name="Guillou S."/>
            <person name="Cros-Aarteil S."/>
            <person name="Calhoun S."/>
            <person name="Haridas S."/>
            <person name="Kuo A."/>
            <person name="Mondo S."/>
            <person name="Pangilinan J."/>
            <person name="Riley R."/>
            <person name="Labutti K."/>
            <person name="Andreopoulos B."/>
            <person name="Lipzen A."/>
            <person name="Chen C."/>
            <person name="Yanf M."/>
            <person name="Daum C."/>
            <person name="Ng V."/>
            <person name="Clum A."/>
            <person name="Ohm R."/>
            <person name="Martin F."/>
            <person name="Silar P."/>
            <person name="Natvig D."/>
            <person name="Lalanne C."/>
            <person name="Gautier V."/>
            <person name="Ament-Velasquez S.L."/>
            <person name="Kruys A."/>
            <person name="Hutchinson M.I."/>
            <person name="Powell A.J."/>
            <person name="Barry K."/>
            <person name="Miller A.N."/>
            <person name="Grigoriev I.V."/>
            <person name="Debuchy R."/>
            <person name="Gladieux P."/>
            <person name="Thoren M.H."/>
            <person name="Johannesson H."/>
        </authorList>
    </citation>
    <scope>NUCLEOTIDE SEQUENCE</scope>
    <source>
        <strain evidence="2">CBS 508.74</strain>
    </source>
</reference>
<proteinExistence type="predicted"/>
<accession>A0AAN6QLM0</accession>
<dbReference type="Pfam" id="PF24864">
    <property type="entry name" value="DUF7730"/>
    <property type="match status" value="1"/>
</dbReference>
<dbReference type="EMBL" id="MU853358">
    <property type="protein sequence ID" value="KAK4109027.1"/>
    <property type="molecule type" value="Genomic_DNA"/>
</dbReference>
<dbReference type="AlphaFoldDB" id="A0AAN6QLM0"/>
<organism evidence="2 3">
    <name type="scientific">Canariomyces notabilis</name>
    <dbReference type="NCBI Taxonomy" id="2074819"/>
    <lineage>
        <taxon>Eukaryota</taxon>
        <taxon>Fungi</taxon>
        <taxon>Dikarya</taxon>
        <taxon>Ascomycota</taxon>
        <taxon>Pezizomycotina</taxon>
        <taxon>Sordariomycetes</taxon>
        <taxon>Sordariomycetidae</taxon>
        <taxon>Sordariales</taxon>
        <taxon>Chaetomiaceae</taxon>
        <taxon>Canariomyces</taxon>
    </lineage>
</organism>
<protein>
    <recommendedName>
        <fullName evidence="1">DUF7730 domain-containing protein</fullName>
    </recommendedName>
</protein>
<gene>
    <name evidence="2" type="ORF">N656DRAFT_847984</name>
</gene>